<accession>A0A917EWG3</accession>
<keyword evidence="2" id="KW-1185">Reference proteome</keyword>
<proteinExistence type="predicted"/>
<reference evidence="1 2" key="1">
    <citation type="journal article" date="2014" name="Int. J. Syst. Evol. Microbiol.">
        <title>Complete genome sequence of Corynebacterium casei LMG S-19264T (=DSM 44701T), isolated from a smear-ripened cheese.</title>
        <authorList>
            <consortium name="US DOE Joint Genome Institute (JGI-PGF)"/>
            <person name="Walter F."/>
            <person name="Albersmeier A."/>
            <person name="Kalinowski J."/>
            <person name="Ruckert C."/>
        </authorList>
    </citation>
    <scope>NUCLEOTIDE SEQUENCE [LARGE SCALE GENOMIC DNA]</scope>
    <source>
        <strain evidence="1 2">CGMCC 1.12976</strain>
    </source>
</reference>
<dbReference type="EMBL" id="BMGP01000003">
    <property type="protein sequence ID" value="GGF25153.1"/>
    <property type="molecule type" value="Genomic_DNA"/>
</dbReference>
<dbReference type="InterPro" id="IPR029063">
    <property type="entry name" value="SAM-dependent_MTases_sf"/>
</dbReference>
<evidence type="ECO:0000313" key="1">
    <source>
        <dbReference type="EMBL" id="GGF25153.1"/>
    </source>
</evidence>
<evidence type="ECO:0000313" key="2">
    <source>
        <dbReference type="Proteomes" id="UP000598775"/>
    </source>
</evidence>
<gene>
    <name evidence="1" type="ORF">GCM10011399_18300</name>
</gene>
<sequence>MQCAVERERELLEAVLREVPLNAEVTLLFGDAREIVDSSPTPAWGASSRDVTVIDLWAGAVIGARVASLEFYRRVAERVSDDGFVAVNLLDGPGFEYSRRQAATLQAVFAEVAVVLDERMLGNTELGNVVVLASNRPGAFAGSASWFGGASASSAREPFVISRDLERFIAGAAIVTDATACDSPPPDESHFNEHLGRPFFAA</sequence>
<dbReference type="Proteomes" id="UP000598775">
    <property type="component" value="Unassembled WGS sequence"/>
</dbReference>
<organism evidence="1 2">
    <name type="scientific">Subtercola lobariae</name>
    <dbReference type="NCBI Taxonomy" id="1588641"/>
    <lineage>
        <taxon>Bacteria</taxon>
        <taxon>Bacillati</taxon>
        <taxon>Actinomycetota</taxon>
        <taxon>Actinomycetes</taxon>
        <taxon>Micrococcales</taxon>
        <taxon>Microbacteriaceae</taxon>
        <taxon>Subtercola</taxon>
    </lineage>
</organism>
<evidence type="ECO:0008006" key="3">
    <source>
        <dbReference type="Google" id="ProtNLM"/>
    </source>
</evidence>
<protein>
    <recommendedName>
        <fullName evidence="3">PABS domain-containing protein</fullName>
    </recommendedName>
</protein>
<comment type="caution">
    <text evidence="1">The sequence shown here is derived from an EMBL/GenBank/DDBJ whole genome shotgun (WGS) entry which is preliminary data.</text>
</comment>
<name>A0A917EWG3_9MICO</name>
<dbReference type="Gene3D" id="3.40.50.150">
    <property type="entry name" value="Vaccinia Virus protein VP39"/>
    <property type="match status" value="1"/>
</dbReference>
<dbReference type="AlphaFoldDB" id="A0A917EWG3"/>
<dbReference type="SUPFAM" id="SSF53335">
    <property type="entry name" value="S-adenosyl-L-methionine-dependent methyltransferases"/>
    <property type="match status" value="1"/>
</dbReference>